<accession>B0C5T7</accession>
<dbReference type="NCBIfam" id="TIGR00254">
    <property type="entry name" value="GGDEF"/>
    <property type="match status" value="1"/>
</dbReference>
<feature type="domain" description="GGDEF" evidence="4">
    <location>
        <begin position="189"/>
        <end position="326"/>
    </location>
</feature>
<dbReference type="SUPFAM" id="SSF52172">
    <property type="entry name" value="CheY-like"/>
    <property type="match status" value="1"/>
</dbReference>
<dbReference type="InterPro" id="IPR035919">
    <property type="entry name" value="EAL_sf"/>
</dbReference>
<evidence type="ECO:0000313" key="5">
    <source>
        <dbReference type="EMBL" id="ABW29949.1"/>
    </source>
</evidence>
<dbReference type="eggNOG" id="COG3706">
    <property type="taxonomic scope" value="Bacteria"/>
</dbReference>
<dbReference type="InterPro" id="IPR029787">
    <property type="entry name" value="Nucleotide_cyclase"/>
</dbReference>
<dbReference type="EMBL" id="CP000828">
    <property type="protein sequence ID" value="ABW29949.1"/>
    <property type="molecule type" value="Genomic_DNA"/>
</dbReference>
<dbReference type="Gene3D" id="3.40.50.2300">
    <property type="match status" value="1"/>
</dbReference>
<dbReference type="PROSITE" id="PS50110">
    <property type="entry name" value="RESPONSE_REGULATORY"/>
    <property type="match status" value="1"/>
</dbReference>
<evidence type="ECO:0000259" key="4">
    <source>
        <dbReference type="PROSITE" id="PS50887"/>
    </source>
</evidence>
<sequence length="600" mass="67467">MYAGGTQILIIEDDDQDVEIVRKLLSLNKSAITLKHRRTLSTGITFLHEVNSIDLVLLDLCLSDTQGLETFHKIHEMFPSLPLVILSGNTDETIAIEAMQDGAQDFLVKGRFNSTLLSRTIQYALERQKQQLELQYKNTTLLALSEQLEIANRELERLATMDGLTRVYNRRQFDSVFEREWHRLCREEQPLSVILGDVDHFKAYNDAYGHQAGDQCLQQVAQAIARIAQRPADCVARYGGEEFVVLLPNTDLSGALHVAEAIREEVEELNIPHRNSSVSKHISLSLGVASLIPNEDIPASSLIQSADQALYTAKDLGRNQVTANTSDSTNPRQLANQTLLWTRRIEQALEKDYFQLYAQPIHPLSQNREKQCFEILLRLCDQPSTVITPGLFLPIAEQNGYMNRIDHWVIEHLFADLQKIKATMEQNTQFFINLSARSCNNGQLIEFLQQQLTRFNLYPEDFCFEISESVALKNIANAAKLSNELNAIGCQVALDDFGNGLSSFMHLKSIPADYLKIDGSFVKDIGSDPVATEIVGAIHRLAKSMGMQTIAEYVESELILDTISSFGIDFAQGHYYAQAQPLIETLVTYQSIPFRQGAES</sequence>
<dbReference type="CDD" id="cd00156">
    <property type="entry name" value="REC"/>
    <property type="match status" value="1"/>
</dbReference>
<dbReference type="InterPro" id="IPR001789">
    <property type="entry name" value="Sig_transdc_resp-reg_receiver"/>
</dbReference>
<keyword evidence="6" id="KW-1185">Reference proteome</keyword>
<dbReference type="FunFam" id="3.30.70.270:FF:000001">
    <property type="entry name" value="Diguanylate cyclase domain protein"/>
    <property type="match status" value="1"/>
</dbReference>
<dbReference type="InterPro" id="IPR001633">
    <property type="entry name" value="EAL_dom"/>
</dbReference>
<dbReference type="Pfam" id="PF00563">
    <property type="entry name" value="EAL"/>
    <property type="match status" value="1"/>
</dbReference>
<dbReference type="RefSeq" id="WP_012165222.1">
    <property type="nucleotide sequence ID" value="NC_009925.1"/>
</dbReference>
<dbReference type="InterPro" id="IPR000160">
    <property type="entry name" value="GGDEF_dom"/>
</dbReference>
<dbReference type="AlphaFoldDB" id="B0C5T7"/>
<organism evidence="5 6">
    <name type="scientific">Acaryochloris marina (strain MBIC 11017)</name>
    <dbReference type="NCBI Taxonomy" id="329726"/>
    <lineage>
        <taxon>Bacteria</taxon>
        <taxon>Bacillati</taxon>
        <taxon>Cyanobacteriota</taxon>
        <taxon>Cyanophyceae</taxon>
        <taxon>Acaryochloridales</taxon>
        <taxon>Acaryochloridaceae</taxon>
        <taxon>Acaryochloris</taxon>
    </lineage>
</organism>
<dbReference type="SMART" id="SM00267">
    <property type="entry name" value="GGDEF"/>
    <property type="match status" value="1"/>
</dbReference>
<feature type="domain" description="Response regulatory" evidence="2">
    <location>
        <begin position="7"/>
        <end position="124"/>
    </location>
</feature>
<name>B0C5T7_ACAM1</name>
<dbReference type="KEGG" id="amr:AM1_4981"/>
<proteinExistence type="predicted"/>
<dbReference type="InterPro" id="IPR052155">
    <property type="entry name" value="Biofilm_reg_signaling"/>
</dbReference>
<dbReference type="SMART" id="SM00052">
    <property type="entry name" value="EAL"/>
    <property type="match status" value="1"/>
</dbReference>
<dbReference type="PANTHER" id="PTHR44757">
    <property type="entry name" value="DIGUANYLATE CYCLASE DGCP"/>
    <property type="match status" value="1"/>
</dbReference>
<evidence type="ECO:0000313" key="6">
    <source>
        <dbReference type="Proteomes" id="UP000000268"/>
    </source>
</evidence>
<dbReference type="CDD" id="cd01948">
    <property type="entry name" value="EAL"/>
    <property type="match status" value="1"/>
</dbReference>
<dbReference type="PROSITE" id="PS50887">
    <property type="entry name" value="GGDEF"/>
    <property type="match status" value="1"/>
</dbReference>
<reference evidence="5 6" key="1">
    <citation type="journal article" date="2008" name="Proc. Natl. Acad. Sci. U.S.A.">
        <title>Niche adaptation and genome expansion in the chlorophyll d-producing cyanobacterium Acaryochloris marina.</title>
        <authorList>
            <person name="Swingley W.D."/>
            <person name="Chen M."/>
            <person name="Cheung P.C."/>
            <person name="Conrad A.L."/>
            <person name="Dejesa L.C."/>
            <person name="Hao J."/>
            <person name="Honchak B.M."/>
            <person name="Karbach L.E."/>
            <person name="Kurdoglu A."/>
            <person name="Lahiri S."/>
            <person name="Mastrian S.D."/>
            <person name="Miyashita H."/>
            <person name="Page L."/>
            <person name="Ramakrishna P."/>
            <person name="Satoh S."/>
            <person name="Sattley W.M."/>
            <person name="Shimada Y."/>
            <person name="Taylor H.L."/>
            <person name="Tomo T."/>
            <person name="Tsuchiya T."/>
            <person name="Wang Z.T."/>
            <person name="Raymond J."/>
            <person name="Mimuro M."/>
            <person name="Blankenship R.E."/>
            <person name="Touchman J.W."/>
        </authorList>
    </citation>
    <scope>NUCLEOTIDE SEQUENCE [LARGE SCALE GENOMIC DNA]</scope>
    <source>
        <strain evidence="6">MBIC 11017</strain>
    </source>
</reference>
<feature type="domain" description="EAL" evidence="3">
    <location>
        <begin position="338"/>
        <end position="593"/>
    </location>
</feature>
<dbReference type="PANTHER" id="PTHR44757:SF4">
    <property type="entry name" value="DIGUANYLATE CYCLASE DGCE-RELATED"/>
    <property type="match status" value="1"/>
</dbReference>
<dbReference type="eggNOG" id="COG2200">
    <property type="taxonomic scope" value="Bacteria"/>
</dbReference>
<dbReference type="Gene3D" id="3.30.70.270">
    <property type="match status" value="1"/>
</dbReference>
<dbReference type="InterPro" id="IPR011006">
    <property type="entry name" value="CheY-like_superfamily"/>
</dbReference>
<feature type="modified residue" description="4-aspartylphosphate" evidence="1">
    <location>
        <position position="59"/>
    </location>
</feature>
<evidence type="ECO:0000259" key="2">
    <source>
        <dbReference type="PROSITE" id="PS50110"/>
    </source>
</evidence>
<dbReference type="GO" id="GO:0000160">
    <property type="term" value="P:phosphorelay signal transduction system"/>
    <property type="evidence" value="ECO:0007669"/>
    <property type="project" value="InterPro"/>
</dbReference>
<dbReference type="STRING" id="329726.AM1_4981"/>
<dbReference type="PROSITE" id="PS50883">
    <property type="entry name" value="EAL"/>
    <property type="match status" value="1"/>
</dbReference>
<dbReference type="SUPFAM" id="SSF141868">
    <property type="entry name" value="EAL domain-like"/>
    <property type="match status" value="1"/>
</dbReference>
<dbReference type="HOGENOM" id="CLU_000445_70_50_3"/>
<dbReference type="Proteomes" id="UP000000268">
    <property type="component" value="Chromosome"/>
</dbReference>
<evidence type="ECO:0000259" key="3">
    <source>
        <dbReference type="PROSITE" id="PS50883"/>
    </source>
</evidence>
<dbReference type="Pfam" id="PF00990">
    <property type="entry name" value="GGDEF"/>
    <property type="match status" value="1"/>
</dbReference>
<dbReference type="SUPFAM" id="SSF55073">
    <property type="entry name" value="Nucleotide cyclase"/>
    <property type="match status" value="1"/>
</dbReference>
<protein>
    <submittedName>
        <fullName evidence="5">PAS sensor diguanylate cyclase, putative</fullName>
    </submittedName>
</protein>
<dbReference type="Pfam" id="PF00072">
    <property type="entry name" value="Response_reg"/>
    <property type="match status" value="1"/>
</dbReference>
<dbReference type="SMART" id="SM00448">
    <property type="entry name" value="REC"/>
    <property type="match status" value="1"/>
</dbReference>
<dbReference type="Gene3D" id="3.20.20.450">
    <property type="entry name" value="EAL domain"/>
    <property type="match status" value="1"/>
</dbReference>
<dbReference type="InterPro" id="IPR043128">
    <property type="entry name" value="Rev_trsase/Diguanyl_cyclase"/>
</dbReference>
<keyword evidence="1" id="KW-0597">Phosphoprotein</keyword>
<dbReference type="CDD" id="cd01949">
    <property type="entry name" value="GGDEF"/>
    <property type="match status" value="1"/>
</dbReference>
<evidence type="ECO:0000256" key="1">
    <source>
        <dbReference type="PROSITE-ProRule" id="PRU00169"/>
    </source>
</evidence>
<gene>
    <name evidence="5" type="ordered locus">AM1_4981</name>
</gene>
<dbReference type="OrthoDB" id="442691at2"/>